<dbReference type="HOGENOM" id="CLU_165561_1_0_5"/>
<name>B9K0S1_ALLAM</name>
<reference evidence="1 2" key="1">
    <citation type="journal article" date="2009" name="J. Bacteriol.">
        <title>Genome sequences of three Agrobacterium biovars help elucidate the evolution of multichromosome genomes in bacteria.</title>
        <authorList>
            <person name="Slater S.C."/>
            <person name="Goldman B.S."/>
            <person name="Goodner B."/>
            <person name="Setubal J.C."/>
            <person name="Farrand S.K."/>
            <person name="Nester E.W."/>
            <person name="Burr T.J."/>
            <person name="Banta L."/>
            <person name="Dickerman A.W."/>
            <person name="Paulsen I."/>
            <person name="Otten L."/>
            <person name="Suen G."/>
            <person name="Welch R."/>
            <person name="Almeida N.F."/>
            <person name="Arnold F."/>
            <person name="Burton O.T."/>
            <person name="Du Z."/>
            <person name="Ewing A."/>
            <person name="Godsy E."/>
            <person name="Heisel S."/>
            <person name="Houmiel K.L."/>
            <person name="Jhaveri J."/>
            <person name="Lu J."/>
            <person name="Miller N.M."/>
            <person name="Norton S."/>
            <person name="Chen Q."/>
            <person name="Phoolcharoen W."/>
            <person name="Ohlin V."/>
            <person name="Ondrusek D."/>
            <person name="Pride N."/>
            <person name="Stricklin S.L."/>
            <person name="Sun J."/>
            <person name="Wheeler C."/>
            <person name="Wilson L."/>
            <person name="Zhu H."/>
            <person name="Wood D.W."/>
        </authorList>
    </citation>
    <scope>NUCLEOTIDE SEQUENCE [LARGE SCALE GENOMIC DNA]</scope>
    <source>
        <strain evidence="2">S4 / ATCC BAA-846</strain>
    </source>
</reference>
<protein>
    <submittedName>
        <fullName evidence="1">Uncharacterized protein</fullName>
    </submittedName>
</protein>
<dbReference type="eggNOG" id="ENOG5033CBD">
    <property type="taxonomic scope" value="Bacteria"/>
</dbReference>
<dbReference type="PROSITE" id="PS51257">
    <property type="entry name" value="PROKAR_LIPOPROTEIN"/>
    <property type="match status" value="1"/>
</dbReference>
<sequence length="115" mass="12640">MRNTVHAVPNPLCQLAILSCQFKEARSMFTRTKTRIVHFECPFTLPGLEGTQPAGDYQVKDDEEQITGISWLAYRRVATLIEIAKGSTTSLVAIDNLDLDAAIEKDRGTSITATG</sequence>
<dbReference type="KEGG" id="avi:Avi_5325"/>
<gene>
    <name evidence="1" type="ordered locus">Avi_5325</name>
</gene>
<evidence type="ECO:0000313" key="1">
    <source>
        <dbReference type="EMBL" id="ACM38469.1"/>
    </source>
</evidence>
<evidence type="ECO:0000313" key="2">
    <source>
        <dbReference type="Proteomes" id="UP000001596"/>
    </source>
</evidence>
<organism evidence="1 2">
    <name type="scientific">Allorhizobium ampelinum (strain ATCC BAA-846 / DSM 112012 / S4)</name>
    <name type="common">Agrobacterium vitis (strain S4)</name>
    <dbReference type="NCBI Taxonomy" id="311402"/>
    <lineage>
        <taxon>Bacteria</taxon>
        <taxon>Pseudomonadati</taxon>
        <taxon>Pseudomonadota</taxon>
        <taxon>Alphaproteobacteria</taxon>
        <taxon>Hyphomicrobiales</taxon>
        <taxon>Rhizobiaceae</taxon>
        <taxon>Rhizobium/Agrobacterium group</taxon>
        <taxon>Allorhizobium</taxon>
        <taxon>Allorhizobium ampelinum</taxon>
    </lineage>
</organism>
<dbReference type="AlphaFoldDB" id="B9K0S1"/>
<dbReference type="STRING" id="311402.Avi_5325"/>
<keyword evidence="2" id="KW-1185">Reference proteome</keyword>
<proteinExistence type="predicted"/>
<accession>B9K0S1</accession>
<dbReference type="EMBL" id="CP000634">
    <property type="protein sequence ID" value="ACM38469.1"/>
    <property type="molecule type" value="Genomic_DNA"/>
</dbReference>
<dbReference type="Proteomes" id="UP000001596">
    <property type="component" value="Chromosome 2"/>
</dbReference>